<reference evidence="8 9" key="1">
    <citation type="submission" date="2019-08" db="EMBL/GenBank/DDBJ databases">
        <title>Calorimonas adulescens gen. nov., sp. nov., an anaerobic thermophilic bacterium from Sakhalin hot spring.</title>
        <authorList>
            <person name="Khomyakova M.A."/>
            <person name="Merkel A.Y."/>
            <person name="Novikov A."/>
            <person name="Bonch-Osmolovskaya E.A."/>
            <person name="Slobodkin A.I."/>
        </authorList>
    </citation>
    <scope>NUCLEOTIDE SEQUENCE [LARGE SCALE GENOMIC DNA]</scope>
    <source>
        <strain evidence="8 9">A05MB</strain>
    </source>
</reference>
<dbReference type="PANTHER" id="PTHR43691:SF11">
    <property type="entry name" value="FI09636P-RELATED"/>
    <property type="match status" value="1"/>
</dbReference>
<dbReference type="Gene3D" id="3.40.50.1580">
    <property type="entry name" value="Nucleoside phosphorylase domain"/>
    <property type="match status" value="1"/>
</dbReference>
<feature type="domain" description="Nucleoside phosphorylase" evidence="7">
    <location>
        <begin position="18"/>
        <end position="228"/>
    </location>
</feature>
<dbReference type="InterPro" id="IPR018016">
    <property type="entry name" value="Nucleoside_phosphorylase_CS"/>
</dbReference>
<dbReference type="Pfam" id="PF01048">
    <property type="entry name" value="PNP_UDP_1"/>
    <property type="match status" value="1"/>
</dbReference>
<accession>A0A5D8Q833</accession>
<dbReference type="PANTHER" id="PTHR43691">
    <property type="entry name" value="URIDINE PHOSPHORYLASE"/>
    <property type="match status" value="1"/>
</dbReference>
<evidence type="ECO:0000313" key="9">
    <source>
        <dbReference type="Proteomes" id="UP000322976"/>
    </source>
</evidence>
<evidence type="ECO:0000313" key="8">
    <source>
        <dbReference type="EMBL" id="TZE80279.1"/>
    </source>
</evidence>
<dbReference type="GO" id="GO:0009164">
    <property type="term" value="P:nucleoside catabolic process"/>
    <property type="evidence" value="ECO:0007669"/>
    <property type="project" value="UniProtKB-ARBA"/>
</dbReference>
<dbReference type="SUPFAM" id="SSF53167">
    <property type="entry name" value="Purine and uridine phosphorylases"/>
    <property type="match status" value="1"/>
</dbReference>
<organism evidence="8 9">
    <name type="scientific">Calorimonas adulescens</name>
    <dbReference type="NCBI Taxonomy" id="2606906"/>
    <lineage>
        <taxon>Bacteria</taxon>
        <taxon>Bacillati</taxon>
        <taxon>Bacillota</taxon>
        <taxon>Clostridia</taxon>
        <taxon>Thermoanaerobacterales</taxon>
        <taxon>Thermoanaerobacteraceae</taxon>
        <taxon>Calorimonas</taxon>
    </lineage>
</organism>
<dbReference type="GO" id="GO:0005829">
    <property type="term" value="C:cytosol"/>
    <property type="evidence" value="ECO:0007669"/>
    <property type="project" value="TreeGrafter"/>
</dbReference>
<comment type="similarity">
    <text evidence="1">Belongs to the PNP/UDP phosphorylase family.</text>
</comment>
<evidence type="ECO:0000256" key="2">
    <source>
        <dbReference type="ARBA" id="ARBA00011888"/>
    </source>
</evidence>
<evidence type="ECO:0000256" key="5">
    <source>
        <dbReference type="ARBA" id="ARBA00022679"/>
    </source>
</evidence>
<evidence type="ECO:0000259" key="7">
    <source>
        <dbReference type="Pfam" id="PF01048"/>
    </source>
</evidence>
<keyword evidence="4" id="KW-0328">Glycosyltransferase</keyword>
<evidence type="ECO:0000256" key="4">
    <source>
        <dbReference type="ARBA" id="ARBA00022676"/>
    </source>
</evidence>
<name>A0A5D8Q833_9THEO</name>
<keyword evidence="9" id="KW-1185">Reference proteome</keyword>
<dbReference type="InterPro" id="IPR000845">
    <property type="entry name" value="Nucleoside_phosphorylase_d"/>
</dbReference>
<evidence type="ECO:0000256" key="3">
    <source>
        <dbReference type="ARBA" id="ARBA00021980"/>
    </source>
</evidence>
<evidence type="ECO:0000256" key="1">
    <source>
        <dbReference type="ARBA" id="ARBA00010456"/>
    </source>
</evidence>
<gene>
    <name evidence="8" type="ORF">FWJ32_12920</name>
</gene>
<comment type="catalytic activity">
    <reaction evidence="6">
        <text>uridine + phosphate = alpha-D-ribose 1-phosphate + uracil</text>
        <dbReference type="Rhea" id="RHEA:24388"/>
        <dbReference type="ChEBI" id="CHEBI:16704"/>
        <dbReference type="ChEBI" id="CHEBI:17568"/>
        <dbReference type="ChEBI" id="CHEBI:43474"/>
        <dbReference type="ChEBI" id="CHEBI:57720"/>
        <dbReference type="EC" id="2.4.2.3"/>
    </reaction>
</comment>
<dbReference type="AlphaFoldDB" id="A0A5D8Q833"/>
<comment type="caution">
    <text evidence="8">The sequence shown here is derived from an EMBL/GenBank/DDBJ whole genome shotgun (WGS) entry which is preliminary data.</text>
</comment>
<dbReference type="RefSeq" id="WP_149546378.1">
    <property type="nucleotide sequence ID" value="NZ_VTPS01000035.1"/>
</dbReference>
<dbReference type="PROSITE" id="PS01232">
    <property type="entry name" value="PNP_UDP_1"/>
    <property type="match status" value="1"/>
</dbReference>
<dbReference type="Proteomes" id="UP000322976">
    <property type="component" value="Unassembled WGS sequence"/>
</dbReference>
<evidence type="ECO:0000256" key="6">
    <source>
        <dbReference type="ARBA" id="ARBA00048447"/>
    </source>
</evidence>
<proteinExistence type="inferred from homology"/>
<dbReference type="InterPro" id="IPR035994">
    <property type="entry name" value="Nucleoside_phosphorylase_sf"/>
</dbReference>
<keyword evidence="5" id="KW-0808">Transferase</keyword>
<protein>
    <recommendedName>
        <fullName evidence="3">Uridine phosphorylase</fullName>
        <ecNumber evidence="2">2.4.2.3</ecNumber>
    </recommendedName>
</protein>
<dbReference type="EC" id="2.4.2.3" evidence="2"/>
<sequence length="249" mass="27534">MSEILQPHIRLSSKNAAKYALLPGDPGRVTRIADYLKNVKELSHNREYYCISGTYRGIEVMAVSTGIGGPSTGIAVEELSKIGVKTLIRIGSCGALQSDLKKGDLIIASGAVRDEGTSRAYISTAYPAIPDTDVLFALIESARRLGYPFRYGLIRSHDSFYVDEEDEIDDFWRNKGILGADMESAALFVIGGLRGLKTGSVLNVITEYRGDLKEDINQYAEREDMSMEGERREILTALEAFVRIDRMNP</sequence>
<dbReference type="GO" id="GO:0004850">
    <property type="term" value="F:uridine phosphorylase activity"/>
    <property type="evidence" value="ECO:0007669"/>
    <property type="project" value="UniProtKB-EC"/>
</dbReference>
<dbReference type="EMBL" id="VTPS01000035">
    <property type="protein sequence ID" value="TZE80279.1"/>
    <property type="molecule type" value="Genomic_DNA"/>
</dbReference>
<dbReference type="CDD" id="cd17767">
    <property type="entry name" value="UP_EcUdp-like"/>
    <property type="match status" value="1"/>
</dbReference>